<feature type="region of interest" description="Disordered" evidence="1">
    <location>
        <begin position="1"/>
        <end position="20"/>
    </location>
</feature>
<dbReference type="EMBL" id="AGEC02000008">
    <property type="protein sequence ID" value="EHO07645.1"/>
    <property type="molecule type" value="Genomic_DNA"/>
</dbReference>
<keyword evidence="3" id="KW-1185">Reference proteome</keyword>
<sequence>MSISFKKEIPELTKQQSPPSLALESTNTITHSTSIKYIISHLKHDITPKYFKKPFSILIKPYLYSKHIINIFTDKNYS</sequence>
<gene>
    <name evidence="2" type="ORF">HMPREF9712_02570</name>
</gene>
<evidence type="ECO:0000256" key="1">
    <source>
        <dbReference type="SAM" id="MobiDB-lite"/>
    </source>
</evidence>
<protein>
    <submittedName>
        <fullName evidence="2">Uncharacterized protein</fullName>
    </submittedName>
</protein>
<evidence type="ECO:0000313" key="2">
    <source>
        <dbReference type="EMBL" id="EHO07645.1"/>
    </source>
</evidence>
<accession>A0ABN0E8E0</accession>
<name>A0ABN0E8E0_9FLAO</name>
<organism evidence="2 3">
    <name type="scientific">Myroides odoratimimus CCUG 10230</name>
    <dbReference type="NCBI Taxonomy" id="883150"/>
    <lineage>
        <taxon>Bacteria</taxon>
        <taxon>Pseudomonadati</taxon>
        <taxon>Bacteroidota</taxon>
        <taxon>Flavobacteriia</taxon>
        <taxon>Flavobacteriales</taxon>
        <taxon>Flavobacteriaceae</taxon>
        <taxon>Myroides</taxon>
    </lineage>
</organism>
<reference evidence="2" key="1">
    <citation type="submission" date="2012-07" db="EMBL/GenBank/DDBJ databases">
        <title>The Genome Sequence of Myroides odoratimimus CCUG 10230.</title>
        <authorList>
            <consortium name="The Broad Institute Genome Sequencing Platform"/>
            <person name="Earl A."/>
            <person name="Ward D."/>
            <person name="Feldgarden M."/>
            <person name="Gevers D."/>
            <person name="Huys G."/>
            <person name="Walker B."/>
            <person name="Young S.K."/>
            <person name="Zeng Q."/>
            <person name="Gargeya S."/>
            <person name="Fitzgerald M."/>
            <person name="Haas B."/>
            <person name="Abouelleil A."/>
            <person name="Alvarado L."/>
            <person name="Arachchi H.M."/>
            <person name="Berlin A.M."/>
            <person name="Chapman S.B."/>
            <person name="Goldberg J."/>
            <person name="Griggs A."/>
            <person name="Gujja S."/>
            <person name="Hansen M."/>
            <person name="Howarth C."/>
            <person name="Imamovic A."/>
            <person name="Larimer J."/>
            <person name="McCowen C."/>
            <person name="Montmayeur A."/>
            <person name="Murphy C."/>
            <person name="Neiman D."/>
            <person name="Pearson M."/>
            <person name="Priest M."/>
            <person name="Roberts A."/>
            <person name="Saif S."/>
            <person name="Shea T."/>
            <person name="Sisk P."/>
            <person name="Sykes S."/>
            <person name="Wortman J."/>
            <person name="Nusbaum C."/>
            <person name="Birren B."/>
        </authorList>
    </citation>
    <scope>NUCLEOTIDE SEQUENCE [LARGE SCALE GENOMIC DNA]</scope>
    <source>
        <strain evidence="2">CCUG 10230</strain>
    </source>
</reference>
<comment type="caution">
    <text evidence="2">The sequence shown here is derived from an EMBL/GenBank/DDBJ whole genome shotgun (WGS) entry which is preliminary data.</text>
</comment>
<dbReference type="Proteomes" id="UP000005402">
    <property type="component" value="Unassembled WGS sequence"/>
</dbReference>
<feature type="compositionally biased region" description="Basic and acidic residues" evidence="1">
    <location>
        <begin position="1"/>
        <end position="11"/>
    </location>
</feature>
<proteinExistence type="predicted"/>
<evidence type="ECO:0000313" key="3">
    <source>
        <dbReference type="Proteomes" id="UP000005402"/>
    </source>
</evidence>